<evidence type="ECO:0000256" key="1">
    <source>
        <dbReference type="ARBA" id="ARBA00004123"/>
    </source>
</evidence>
<reference evidence="9" key="1">
    <citation type="submission" date="2025-08" db="UniProtKB">
        <authorList>
            <consortium name="RefSeq"/>
        </authorList>
    </citation>
    <scope>IDENTIFICATION</scope>
</reference>
<organism evidence="8 9">
    <name type="scientific">Priapulus caudatus</name>
    <name type="common">Priapulid worm</name>
    <dbReference type="NCBI Taxonomy" id="37621"/>
    <lineage>
        <taxon>Eukaryota</taxon>
        <taxon>Metazoa</taxon>
        <taxon>Ecdysozoa</taxon>
        <taxon>Scalidophora</taxon>
        <taxon>Priapulida</taxon>
        <taxon>Priapulimorpha</taxon>
        <taxon>Priapulimorphida</taxon>
        <taxon>Priapulidae</taxon>
        <taxon>Priapulus</taxon>
    </lineage>
</organism>
<comment type="similarity">
    <text evidence="3">Belongs to the CENP-N/CHL4 family.</text>
</comment>
<keyword evidence="6" id="KW-0137">Centromere</keyword>
<sequence length="373" mass="41556">MPRRRSDVADAAMRERCLSVVLGRMTMKALTAGNDEDASSLLSRWSYLRDENESFDPHARSIIYGSTTKRELVSRLVEYCAENATVADVAQLDLLAVRAAGNATWQAYELADEVAIEGALPSDQQLRKRLQRALAPLVEHDVYVETRAGATWMWLWMHGGGGGRVFRASDVVYAACVPHTAHVFTTRTSPMRRRALTHALAVTFGCCEVREMPLRGRCLRSLARLALQRNALPGLSHQLHNELDLPAAPPRGRAKRAAPPRLDGRAVREDEGERAAKRQRVDAAYGTKPQPTLEQVQYRLKTRFRGLQAAEMDSGQLFRCRVTFTGSSVLDGFRNLVSAGMATWPLPPHVSNLHRMARNLIVLEDRRDAHTSG</sequence>
<evidence type="ECO:0000256" key="5">
    <source>
        <dbReference type="ARBA" id="ARBA00023242"/>
    </source>
</evidence>
<feature type="compositionally biased region" description="Basic and acidic residues" evidence="7">
    <location>
        <begin position="262"/>
        <end position="281"/>
    </location>
</feature>
<dbReference type="InterPro" id="IPR052011">
    <property type="entry name" value="CENP-NAC/CAD_complex"/>
</dbReference>
<accession>A0ABM1EQQ1</accession>
<evidence type="ECO:0000256" key="2">
    <source>
        <dbReference type="ARBA" id="ARBA00004584"/>
    </source>
</evidence>
<keyword evidence="5" id="KW-0539">Nucleus</keyword>
<dbReference type="GeneID" id="106814690"/>
<gene>
    <name evidence="9" type="primary">LOC106814690</name>
</gene>
<dbReference type="PANTHER" id="PTHR46790:SF1">
    <property type="entry name" value="CENTROMERE PROTEIN N"/>
    <property type="match status" value="1"/>
</dbReference>
<dbReference type="RefSeq" id="XP_014674522.1">
    <property type="nucleotide sequence ID" value="XM_014819036.1"/>
</dbReference>
<comment type="subcellular location">
    <subcellularLocation>
        <location evidence="2">Chromosome</location>
        <location evidence="2">Centromere</location>
    </subcellularLocation>
    <subcellularLocation>
        <location evidence="1">Nucleus</location>
    </subcellularLocation>
</comment>
<keyword evidence="8" id="KW-1185">Reference proteome</keyword>
<feature type="region of interest" description="Disordered" evidence="7">
    <location>
        <begin position="244"/>
        <end position="281"/>
    </location>
</feature>
<dbReference type="Proteomes" id="UP000695022">
    <property type="component" value="Unplaced"/>
</dbReference>
<dbReference type="InterPro" id="IPR007902">
    <property type="entry name" value="Chl4/mis15/CENP-N"/>
</dbReference>
<dbReference type="Pfam" id="PF05238">
    <property type="entry name" value="CENP-N"/>
    <property type="match status" value="1"/>
</dbReference>
<keyword evidence="4" id="KW-0158">Chromosome</keyword>
<evidence type="ECO:0000256" key="3">
    <source>
        <dbReference type="ARBA" id="ARBA00005566"/>
    </source>
</evidence>
<proteinExistence type="inferred from homology"/>
<name>A0ABM1EQQ1_PRICU</name>
<evidence type="ECO:0000256" key="4">
    <source>
        <dbReference type="ARBA" id="ARBA00022454"/>
    </source>
</evidence>
<protein>
    <submittedName>
        <fullName evidence="9">Centromere protein N-like</fullName>
    </submittedName>
</protein>
<dbReference type="PANTHER" id="PTHR46790">
    <property type="entry name" value="CENTROMERE PROTEIN N"/>
    <property type="match status" value="1"/>
</dbReference>
<evidence type="ECO:0000313" key="8">
    <source>
        <dbReference type="Proteomes" id="UP000695022"/>
    </source>
</evidence>
<evidence type="ECO:0000256" key="7">
    <source>
        <dbReference type="SAM" id="MobiDB-lite"/>
    </source>
</evidence>
<evidence type="ECO:0000313" key="9">
    <source>
        <dbReference type="RefSeq" id="XP_014674522.1"/>
    </source>
</evidence>
<evidence type="ECO:0000256" key="6">
    <source>
        <dbReference type="ARBA" id="ARBA00023328"/>
    </source>
</evidence>